<organism evidence="1 2">
    <name type="scientific">Trichonephila inaurata madagascariensis</name>
    <dbReference type="NCBI Taxonomy" id="2747483"/>
    <lineage>
        <taxon>Eukaryota</taxon>
        <taxon>Metazoa</taxon>
        <taxon>Ecdysozoa</taxon>
        <taxon>Arthropoda</taxon>
        <taxon>Chelicerata</taxon>
        <taxon>Arachnida</taxon>
        <taxon>Araneae</taxon>
        <taxon>Araneomorphae</taxon>
        <taxon>Entelegynae</taxon>
        <taxon>Araneoidea</taxon>
        <taxon>Nephilidae</taxon>
        <taxon>Trichonephila</taxon>
        <taxon>Trichonephila inaurata</taxon>
    </lineage>
</organism>
<reference evidence="1" key="1">
    <citation type="submission" date="2020-08" db="EMBL/GenBank/DDBJ databases">
        <title>Multicomponent nature underlies the extraordinary mechanical properties of spider dragline silk.</title>
        <authorList>
            <person name="Kono N."/>
            <person name="Nakamura H."/>
            <person name="Mori M."/>
            <person name="Yoshida Y."/>
            <person name="Ohtoshi R."/>
            <person name="Malay A.D."/>
            <person name="Moran D.A.P."/>
            <person name="Tomita M."/>
            <person name="Numata K."/>
            <person name="Arakawa K."/>
        </authorList>
    </citation>
    <scope>NUCLEOTIDE SEQUENCE</scope>
</reference>
<dbReference type="Proteomes" id="UP000886998">
    <property type="component" value="Unassembled WGS sequence"/>
</dbReference>
<evidence type="ECO:0000313" key="2">
    <source>
        <dbReference type="Proteomes" id="UP000886998"/>
    </source>
</evidence>
<keyword evidence="2" id="KW-1185">Reference proteome</keyword>
<proteinExistence type="predicted"/>
<dbReference type="AlphaFoldDB" id="A0A8X6Y140"/>
<gene>
    <name evidence="1" type="ORF">TNIN_135061</name>
</gene>
<accession>A0A8X6Y140</accession>
<evidence type="ECO:0000313" key="1">
    <source>
        <dbReference type="EMBL" id="GFY62460.1"/>
    </source>
</evidence>
<comment type="caution">
    <text evidence="1">The sequence shown here is derived from an EMBL/GenBank/DDBJ whole genome shotgun (WGS) entry which is preliminary data.</text>
</comment>
<name>A0A8X6Y140_9ARAC</name>
<sequence length="88" mass="10546">MYGRPKLNNVGFDSMFEKPGNVGRGQNFTVAWKDVWGIVQRYLRETWVVSHYGKTRYFGNFCREMERFGIQCVMLPFWRVSVRWIGEE</sequence>
<protein>
    <submittedName>
        <fullName evidence="1">Uncharacterized protein</fullName>
    </submittedName>
</protein>
<dbReference type="EMBL" id="BMAV01014228">
    <property type="protein sequence ID" value="GFY62460.1"/>
    <property type="molecule type" value="Genomic_DNA"/>
</dbReference>